<gene>
    <name evidence="12" type="ORF">CLPA_c30530</name>
    <name evidence="13" type="ORF">CP6013_00132</name>
</gene>
<keyword evidence="10" id="KW-0460">Magnesium</keyword>
<dbReference type="Proteomes" id="UP000030905">
    <property type="component" value="Chromosome"/>
</dbReference>
<dbReference type="Proteomes" id="UP000028042">
    <property type="component" value="Unassembled WGS sequence"/>
</dbReference>
<keyword evidence="5" id="KW-0808">Transferase</keyword>
<dbReference type="InterPro" id="IPR000417">
    <property type="entry name" value="Hyethyz_kinase"/>
</dbReference>
<comment type="cofactor">
    <cofactor evidence="2">
        <name>Mg(2+)</name>
        <dbReference type="ChEBI" id="CHEBI:18420"/>
    </cofactor>
</comment>
<dbReference type="PATRIC" id="fig|1262449.7.peg.3083"/>
<evidence type="ECO:0000256" key="7">
    <source>
        <dbReference type="ARBA" id="ARBA00022741"/>
    </source>
</evidence>
<dbReference type="GO" id="GO:0009229">
    <property type="term" value="P:thiamine diphosphate biosynthetic process"/>
    <property type="evidence" value="ECO:0007669"/>
    <property type="project" value="UniProtKB-UniPathway"/>
</dbReference>
<evidence type="ECO:0000256" key="8">
    <source>
        <dbReference type="ARBA" id="ARBA00022777"/>
    </source>
</evidence>
<dbReference type="Pfam" id="PF02110">
    <property type="entry name" value="HK"/>
    <property type="match status" value="1"/>
</dbReference>
<reference evidence="13" key="2">
    <citation type="submission" date="2015-10" db="EMBL/GenBank/DDBJ databases">
        <title>Improved Draft Genome Sequence of Clostridium pasteurianum Strain ATCC 6013 (DSM 525) Using a Hybrid Next-Generation Sequencing Approach.</title>
        <authorList>
            <person name="Pyne M.E."/>
            <person name="Utturkar S.M."/>
            <person name="Brown S.D."/>
            <person name="Moo-Young M."/>
            <person name="Chung D.A."/>
            <person name="Chou P.C."/>
        </authorList>
    </citation>
    <scope>NUCLEOTIDE SEQUENCE</scope>
    <source>
        <strain evidence="13">ATCC 6013</strain>
    </source>
</reference>
<dbReference type="GO" id="GO:0005524">
    <property type="term" value="F:ATP binding"/>
    <property type="evidence" value="ECO:0007669"/>
    <property type="project" value="UniProtKB-KW"/>
</dbReference>
<dbReference type="Gene3D" id="3.40.1190.20">
    <property type="match status" value="1"/>
</dbReference>
<evidence type="ECO:0000313" key="15">
    <source>
        <dbReference type="Proteomes" id="UP000030905"/>
    </source>
</evidence>
<keyword evidence="15" id="KW-1185">Reference proteome</keyword>
<keyword evidence="8 13" id="KW-0418">Kinase</keyword>
<evidence type="ECO:0000256" key="2">
    <source>
        <dbReference type="ARBA" id="ARBA00001946"/>
    </source>
</evidence>
<name>A0A0H3J6P9_CLOPA</name>
<accession>A0A0H3J6P9</accession>
<keyword evidence="6" id="KW-0479">Metal-binding</keyword>
<reference evidence="12 15" key="1">
    <citation type="journal article" date="2015" name="Genome Announc.">
        <title>Complete Genome Sequence of the Nitrogen-Fixing and Solvent-Producing Clostridium pasteurianum DSM 525.</title>
        <authorList>
            <person name="Poehlein A."/>
            <person name="Grosse-Honebrink A."/>
            <person name="Zhang Y."/>
            <person name="Minton N.P."/>
            <person name="Daniel R."/>
        </authorList>
    </citation>
    <scope>NUCLEOTIDE SEQUENCE [LARGE SCALE GENOMIC DNA]</scope>
    <source>
        <strain evidence="12">DSM 525</strain>
        <strain evidence="15">DSM 525 / ATCC 6013</strain>
    </source>
</reference>
<dbReference type="UniPathway" id="UPA00060">
    <property type="reaction ID" value="UER00139"/>
</dbReference>
<evidence type="ECO:0000256" key="9">
    <source>
        <dbReference type="ARBA" id="ARBA00022840"/>
    </source>
</evidence>
<evidence type="ECO:0000256" key="4">
    <source>
        <dbReference type="ARBA" id="ARBA00012129"/>
    </source>
</evidence>
<protein>
    <recommendedName>
        <fullName evidence="4">hydroxyethylthiazole kinase</fullName>
        <ecNumber evidence="4">2.7.1.50</ecNumber>
    </recommendedName>
</protein>
<dbReference type="GO" id="GO:0004417">
    <property type="term" value="F:hydroxyethylthiazole kinase activity"/>
    <property type="evidence" value="ECO:0007669"/>
    <property type="project" value="UniProtKB-EC"/>
</dbReference>
<organism evidence="12 15">
    <name type="scientific">Clostridium pasteurianum DSM 525 = ATCC 6013</name>
    <dbReference type="NCBI Taxonomy" id="1262449"/>
    <lineage>
        <taxon>Bacteria</taxon>
        <taxon>Bacillati</taxon>
        <taxon>Bacillota</taxon>
        <taxon>Clostridia</taxon>
        <taxon>Eubacteriales</taxon>
        <taxon>Clostridiaceae</taxon>
        <taxon>Clostridium</taxon>
    </lineage>
</organism>
<dbReference type="AlphaFoldDB" id="A0A0H3J6P9"/>
<dbReference type="GO" id="GO:0009228">
    <property type="term" value="P:thiamine biosynthetic process"/>
    <property type="evidence" value="ECO:0007669"/>
    <property type="project" value="UniProtKB-KW"/>
</dbReference>
<evidence type="ECO:0000256" key="6">
    <source>
        <dbReference type="ARBA" id="ARBA00022723"/>
    </source>
</evidence>
<dbReference type="GO" id="GO:0000287">
    <property type="term" value="F:magnesium ion binding"/>
    <property type="evidence" value="ECO:0007669"/>
    <property type="project" value="InterPro"/>
</dbReference>
<dbReference type="KEGG" id="cpat:CLPA_c30530"/>
<dbReference type="KEGG" id="cpae:CPAST_c30530"/>
<keyword evidence="11" id="KW-0784">Thiamine biosynthesis</keyword>
<keyword evidence="9" id="KW-0067">ATP-binding</keyword>
<dbReference type="InterPro" id="IPR029056">
    <property type="entry name" value="Ribokinase-like"/>
</dbReference>
<evidence type="ECO:0000313" key="13">
    <source>
        <dbReference type="EMBL" id="KRU10885.1"/>
    </source>
</evidence>
<comment type="pathway">
    <text evidence="3">Cofactor biosynthesis; thiamine diphosphate biosynthesis; 4-methyl-5-(2-phosphoethyl)-thiazole from 5-(2-hydroxyethyl)-4-methylthiazole: step 1/1.</text>
</comment>
<evidence type="ECO:0000256" key="10">
    <source>
        <dbReference type="ARBA" id="ARBA00022842"/>
    </source>
</evidence>
<sequence>MINSLLEIKKNIKFKKPLIHYITNPISINDCANIILALGAKPIMAEHPLEVSEI</sequence>
<evidence type="ECO:0000256" key="3">
    <source>
        <dbReference type="ARBA" id="ARBA00004868"/>
    </source>
</evidence>
<comment type="catalytic activity">
    <reaction evidence="1">
        <text>5-(2-hydroxyethyl)-4-methylthiazole + ATP = 4-methyl-5-(2-phosphooxyethyl)-thiazole + ADP + H(+)</text>
        <dbReference type="Rhea" id="RHEA:24212"/>
        <dbReference type="ChEBI" id="CHEBI:15378"/>
        <dbReference type="ChEBI" id="CHEBI:17957"/>
        <dbReference type="ChEBI" id="CHEBI:30616"/>
        <dbReference type="ChEBI" id="CHEBI:58296"/>
        <dbReference type="ChEBI" id="CHEBI:456216"/>
        <dbReference type="EC" id="2.7.1.50"/>
    </reaction>
</comment>
<evidence type="ECO:0000256" key="11">
    <source>
        <dbReference type="ARBA" id="ARBA00022977"/>
    </source>
</evidence>
<dbReference type="PRINTS" id="PR01099">
    <property type="entry name" value="HYETHTZKNASE"/>
</dbReference>
<keyword evidence="7" id="KW-0547">Nucleotide-binding</keyword>
<reference evidence="13 14" key="3">
    <citation type="journal article" name="Genome Announc.">
        <title>Improved Draft Genome Sequence of Clostridium pasteurianum Strain ATCC 6013 (DSM 525) Using a Hybrid Next-Generation Sequencing Approach.</title>
        <authorList>
            <person name="Pyne M.E."/>
            <person name="Utturkar S."/>
            <person name="Brown S.D."/>
            <person name="Moo-Young M."/>
            <person name="Chung D.A."/>
            <person name="Chou C.P."/>
        </authorList>
    </citation>
    <scope>NUCLEOTIDE SEQUENCE [LARGE SCALE GENOMIC DNA]</scope>
    <source>
        <strain evidence="13 14">ATCC 6013</strain>
    </source>
</reference>
<dbReference type="eggNOG" id="COG2145">
    <property type="taxonomic scope" value="Bacteria"/>
</dbReference>
<evidence type="ECO:0000313" key="12">
    <source>
        <dbReference type="EMBL" id="AJA53107.1"/>
    </source>
</evidence>
<evidence type="ECO:0000256" key="1">
    <source>
        <dbReference type="ARBA" id="ARBA00001771"/>
    </source>
</evidence>
<evidence type="ECO:0000256" key="5">
    <source>
        <dbReference type="ARBA" id="ARBA00022679"/>
    </source>
</evidence>
<dbReference type="EMBL" id="CP009268">
    <property type="protein sequence ID" value="AJA53107.1"/>
    <property type="molecule type" value="Genomic_DNA"/>
</dbReference>
<dbReference type="EMBL" id="JPGY02000001">
    <property type="protein sequence ID" value="KRU10885.1"/>
    <property type="molecule type" value="Genomic_DNA"/>
</dbReference>
<evidence type="ECO:0000313" key="14">
    <source>
        <dbReference type="Proteomes" id="UP000028042"/>
    </source>
</evidence>
<proteinExistence type="predicted"/>
<dbReference type="EC" id="2.7.1.50" evidence="4"/>